<comment type="caution">
    <text evidence="2">The sequence shown here is derived from an EMBL/GenBank/DDBJ whole genome shotgun (WGS) entry which is preliminary data.</text>
</comment>
<dbReference type="EMBL" id="BRZM01000133">
    <property type="protein sequence ID" value="GLD68385.1"/>
    <property type="molecule type" value="Genomic_DNA"/>
</dbReference>
<keyword evidence="3" id="KW-1185">Reference proteome</keyword>
<reference evidence="2" key="1">
    <citation type="submission" date="2022-08" db="EMBL/GenBank/DDBJ databases">
        <title>Genome sequencing of akame (Lates japonicus).</title>
        <authorList>
            <person name="Hashiguchi Y."/>
            <person name="Takahashi H."/>
        </authorList>
    </citation>
    <scope>NUCLEOTIDE SEQUENCE</scope>
    <source>
        <strain evidence="2">Kochi</strain>
    </source>
</reference>
<keyword evidence="1" id="KW-0732">Signal</keyword>
<dbReference type="Proteomes" id="UP001279410">
    <property type="component" value="Unassembled WGS sequence"/>
</dbReference>
<dbReference type="AlphaFoldDB" id="A0AAD3RHR1"/>
<evidence type="ECO:0000256" key="1">
    <source>
        <dbReference type="SAM" id="SignalP"/>
    </source>
</evidence>
<feature type="signal peptide" evidence="1">
    <location>
        <begin position="1"/>
        <end position="21"/>
    </location>
</feature>
<evidence type="ECO:0000313" key="3">
    <source>
        <dbReference type="Proteomes" id="UP001279410"/>
    </source>
</evidence>
<accession>A0AAD3RHR1</accession>
<gene>
    <name evidence="2" type="ORF">AKAME5_001969800</name>
</gene>
<feature type="chain" id="PRO_5042224014" evidence="1">
    <location>
        <begin position="22"/>
        <end position="181"/>
    </location>
</feature>
<sequence>MNTLTAGALLHCFLFAVLVRSAPVGPASEPPVAFREAAERAKTLVEKIHEPLPCTLPPSPQRDTKPCGLMVTSLGIPAARSQTSCPGASFWDMCESCDGRRSQLYQGLEFVWRLRRTEGLPAAGPQGLLTHINKMKEAAQVGLAAVRMTRGWIWPPVSIATRGSGGGSLALAHSSAPSATT</sequence>
<organism evidence="2 3">
    <name type="scientific">Lates japonicus</name>
    <name type="common">Japanese lates</name>
    <dbReference type="NCBI Taxonomy" id="270547"/>
    <lineage>
        <taxon>Eukaryota</taxon>
        <taxon>Metazoa</taxon>
        <taxon>Chordata</taxon>
        <taxon>Craniata</taxon>
        <taxon>Vertebrata</taxon>
        <taxon>Euteleostomi</taxon>
        <taxon>Actinopterygii</taxon>
        <taxon>Neopterygii</taxon>
        <taxon>Teleostei</taxon>
        <taxon>Neoteleostei</taxon>
        <taxon>Acanthomorphata</taxon>
        <taxon>Carangaria</taxon>
        <taxon>Carangaria incertae sedis</taxon>
        <taxon>Centropomidae</taxon>
        <taxon>Lates</taxon>
    </lineage>
</organism>
<proteinExistence type="predicted"/>
<name>A0AAD3RHR1_LATJO</name>
<protein>
    <submittedName>
        <fullName evidence="2">Granulocyte colony-stimulating factor-like protein</fullName>
    </submittedName>
</protein>
<evidence type="ECO:0000313" key="2">
    <source>
        <dbReference type="EMBL" id="GLD68385.1"/>
    </source>
</evidence>